<organism evidence="1 2">
    <name type="scientific">Marinobacter salsuginis</name>
    <dbReference type="NCBI Taxonomy" id="418719"/>
    <lineage>
        <taxon>Bacteria</taxon>
        <taxon>Pseudomonadati</taxon>
        <taxon>Pseudomonadota</taxon>
        <taxon>Gammaproteobacteria</taxon>
        <taxon>Pseudomonadales</taxon>
        <taxon>Marinobacteraceae</taxon>
        <taxon>Marinobacter</taxon>
    </lineage>
</organism>
<evidence type="ECO:0000313" key="2">
    <source>
        <dbReference type="Proteomes" id="UP000387223"/>
    </source>
</evidence>
<gene>
    <name evidence="1" type="ORF">MSSD14B_28090</name>
</gene>
<sequence length="98" mass="10869">MTTSNSQVTLTENEIAAVKMTLNYDDRENQHGDNYSNAGMDEMTAGLGWNKHQVAALMGSLEAKGIGFYCEEDDLFWLTPFGVDTIFDIIEAEQKQAA</sequence>
<reference evidence="1 2" key="1">
    <citation type="journal article" date="2019" name="J. Gen. Appl. Microbiol.">
        <title>Aerobic degradation of cis-dichloroethene by the marine bacterium Marinobacter salsuginis strain 5N-3.</title>
        <authorList>
            <person name="Inoue Y."/>
            <person name="Fukunaga Y."/>
            <person name="Katsumata H."/>
            <person name="Ohji S."/>
            <person name="Hosoyama A."/>
            <person name="Mori K."/>
            <person name="Ando K."/>
        </authorList>
    </citation>
    <scope>NUCLEOTIDE SEQUENCE [LARGE SCALE GENOMIC DNA]</scope>
    <source>
        <strain evidence="1 2">NBRC 109114</strain>
    </source>
</reference>
<dbReference type="EMBL" id="BGZI01000020">
    <property type="protein sequence ID" value="GBO89141.1"/>
    <property type="molecule type" value="Genomic_DNA"/>
</dbReference>
<dbReference type="AlphaFoldDB" id="A0A5M3Q247"/>
<evidence type="ECO:0000313" key="1">
    <source>
        <dbReference type="EMBL" id="GBO89141.1"/>
    </source>
</evidence>
<dbReference type="RefSeq" id="WP_153637327.1">
    <property type="nucleotide sequence ID" value="NZ_BGZI01000020.1"/>
</dbReference>
<name>A0A5M3Q247_9GAMM</name>
<proteinExistence type="predicted"/>
<comment type="caution">
    <text evidence="1">The sequence shown here is derived from an EMBL/GenBank/DDBJ whole genome shotgun (WGS) entry which is preliminary data.</text>
</comment>
<dbReference type="Proteomes" id="UP000387223">
    <property type="component" value="Unassembled WGS sequence"/>
</dbReference>
<protein>
    <submittedName>
        <fullName evidence="1">Uncharacterized protein</fullName>
    </submittedName>
</protein>
<accession>A0A5M3Q247</accession>